<dbReference type="HOGENOM" id="CLU_2586245_0_0_5"/>
<keyword evidence="3" id="KW-1185">Reference proteome</keyword>
<dbReference type="InterPro" id="IPR010985">
    <property type="entry name" value="Ribbon_hlx_hlx"/>
</dbReference>
<feature type="domain" description="Antitoxin FitA-like ribbon-helix-helix" evidence="1">
    <location>
        <begin position="4"/>
        <end position="41"/>
    </location>
</feature>
<dbReference type="RefSeq" id="WP_013270130.1">
    <property type="nucleotide sequence ID" value="NC_014375.1"/>
</dbReference>
<gene>
    <name evidence="2" type="ordered locus">Bresu_2722</name>
</gene>
<dbReference type="BioCyc" id="BSUB633149:G1GM8-2727-MONOMER"/>
<dbReference type="GO" id="GO:0006355">
    <property type="term" value="P:regulation of DNA-templated transcription"/>
    <property type="evidence" value="ECO:0007669"/>
    <property type="project" value="InterPro"/>
</dbReference>
<dbReference type="STRING" id="633149.Bresu_2722"/>
<dbReference type="SUPFAM" id="SSF47598">
    <property type="entry name" value="Ribbon-helix-helix"/>
    <property type="match status" value="1"/>
</dbReference>
<accession>D9QMA3</accession>
<dbReference type="eggNOG" id="COG4691">
    <property type="taxonomic scope" value="Bacteria"/>
</dbReference>
<evidence type="ECO:0000259" key="1">
    <source>
        <dbReference type="Pfam" id="PF22513"/>
    </source>
</evidence>
<proteinExistence type="predicted"/>
<dbReference type="KEGG" id="bsb:Bresu_2722"/>
<dbReference type="InterPro" id="IPR013321">
    <property type="entry name" value="Arc_rbn_hlx_hlx"/>
</dbReference>
<dbReference type="InParanoid" id="D9QMA3"/>
<organism evidence="2 3">
    <name type="scientific">Brevundimonas subvibrioides (strain ATCC 15264 / DSM 4735 / LMG 14903 / NBRC 16000 / CB 81)</name>
    <name type="common">Caulobacter subvibrioides</name>
    <dbReference type="NCBI Taxonomy" id="633149"/>
    <lineage>
        <taxon>Bacteria</taxon>
        <taxon>Pseudomonadati</taxon>
        <taxon>Pseudomonadota</taxon>
        <taxon>Alphaproteobacteria</taxon>
        <taxon>Caulobacterales</taxon>
        <taxon>Caulobacteraceae</taxon>
        <taxon>Brevundimonas</taxon>
    </lineage>
</organism>
<evidence type="ECO:0000313" key="2">
    <source>
        <dbReference type="EMBL" id="ADL02029.1"/>
    </source>
</evidence>
<dbReference type="OrthoDB" id="2389872at2"/>
<reference evidence="3" key="1">
    <citation type="journal article" date="2011" name="J. Bacteriol.">
        <title>Genome sequences of eight morphologically diverse alphaproteobacteria.</title>
        <authorList>
            <consortium name="US DOE Joint Genome Institute"/>
            <person name="Brown P.J."/>
            <person name="Kysela D.T."/>
            <person name="Buechlein A."/>
            <person name="Hemmerich C."/>
            <person name="Brun Y.V."/>
        </authorList>
    </citation>
    <scope>NUCLEOTIDE SEQUENCE [LARGE SCALE GENOMIC DNA]</scope>
    <source>
        <strain evidence="3">ATCC 15264 / DSM 4735 / LMG 14903 / NBRC 16000 / CB 81</strain>
    </source>
</reference>
<evidence type="ECO:0000313" key="3">
    <source>
        <dbReference type="Proteomes" id="UP000002696"/>
    </source>
</evidence>
<dbReference type="EMBL" id="CP002102">
    <property type="protein sequence ID" value="ADL02029.1"/>
    <property type="molecule type" value="Genomic_DNA"/>
</dbReference>
<dbReference type="Pfam" id="PF22513">
    <property type="entry name" value="FitA-like_RHH"/>
    <property type="match status" value="1"/>
</dbReference>
<name>D9QMA3_BRESC</name>
<dbReference type="AlphaFoldDB" id="D9QMA3"/>
<dbReference type="Proteomes" id="UP000002696">
    <property type="component" value="Chromosome"/>
</dbReference>
<protein>
    <recommendedName>
        <fullName evidence="1">Antitoxin FitA-like ribbon-helix-helix domain-containing protein</fullName>
    </recommendedName>
</protein>
<dbReference type="InterPro" id="IPR053853">
    <property type="entry name" value="FitA-like_RHH"/>
</dbReference>
<dbReference type="Gene3D" id="1.10.1220.10">
    <property type="entry name" value="Met repressor-like"/>
    <property type="match status" value="1"/>
</dbReference>
<sequence length="79" mass="9016">MPVNLHVRNVDDDIALALKKRAAENGRSAEAEHRYILERALIDNRRADALRAMEELRRATAGVRHTPSEVLVRETRDES</sequence>